<sequence>MGAVHAASGGVAGNDDHRPVHGAGLHTSSSTYLLCRVGLHEWHVLCVTVIMPPRKNRRSLAAGSGPTSTRHMKGRGKRNGFSKVCGLRRSQSTPSSDFIIGVIWEKDHLNNSYDVVAILARGPSYICSS</sequence>
<dbReference type="VEuPathDB" id="FungiDB:ATEG_01124"/>
<feature type="compositionally biased region" description="Basic residues" evidence="1">
    <location>
        <begin position="70"/>
        <end position="80"/>
    </location>
</feature>
<evidence type="ECO:0000256" key="1">
    <source>
        <dbReference type="SAM" id="MobiDB-lite"/>
    </source>
</evidence>
<dbReference type="GeneID" id="4315759"/>
<evidence type="ECO:0000313" key="2">
    <source>
        <dbReference type="EMBL" id="EAU37881.1"/>
    </source>
</evidence>
<name>Q0CYW0_ASPTN</name>
<reference evidence="3" key="1">
    <citation type="submission" date="2005-09" db="EMBL/GenBank/DDBJ databases">
        <title>Annotation of the Aspergillus terreus NIH2624 genome.</title>
        <authorList>
            <person name="Birren B.W."/>
            <person name="Lander E.S."/>
            <person name="Galagan J.E."/>
            <person name="Nusbaum C."/>
            <person name="Devon K."/>
            <person name="Henn M."/>
            <person name="Ma L.-J."/>
            <person name="Jaffe D.B."/>
            <person name="Butler J."/>
            <person name="Alvarez P."/>
            <person name="Gnerre S."/>
            <person name="Grabherr M."/>
            <person name="Kleber M."/>
            <person name="Mauceli E.W."/>
            <person name="Brockman W."/>
            <person name="Rounsley S."/>
            <person name="Young S.K."/>
            <person name="LaButti K."/>
            <person name="Pushparaj V."/>
            <person name="DeCaprio D."/>
            <person name="Crawford M."/>
            <person name="Koehrsen M."/>
            <person name="Engels R."/>
            <person name="Montgomery P."/>
            <person name="Pearson M."/>
            <person name="Howarth C."/>
            <person name="Larson L."/>
            <person name="Luoma S."/>
            <person name="White J."/>
            <person name="Alvarado L."/>
            <person name="Kodira C.D."/>
            <person name="Zeng Q."/>
            <person name="Oleary S."/>
            <person name="Yandava C."/>
            <person name="Denning D.W."/>
            <person name="Nierman W.C."/>
            <person name="Milne T."/>
            <person name="Madden K."/>
        </authorList>
    </citation>
    <scope>NUCLEOTIDE SEQUENCE [LARGE SCALE GENOMIC DNA]</scope>
    <source>
        <strain evidence="3">NIH 2624 / FGSC A1156</strain>
    </source>
</reference>
<organism evidence="2 3">
    <name type="scientific">Aspergillus terreus (strain NIH 2624 / FGSC A1156)</name>
    <dbReference type="NCBI Taxonomy" id="341663"/>
    <lineage>
        <taxon>Eukaryota</taxon>
        <taxon>Fungi</taxon>
        <taxon>Dikarya</taxon>
        <taxon>Ascomycota</taxon>
        <taxon>Pezizomycotina</taxon>
        <taxon>Eurotiomycetes</taxon>
        <taxon>Eurotiomycetidae</taxon>
        <taxon>Eurotiales</taxon>
        <taxon>Aspergillaceae</taxon>
        <taxon>Aspergillus</taxon>
        <taxon>Aspergillus subgen. Circumdati</taxon>
    </lineage>
</organism>
<dbReference type="EMBL" id="CH476595">
    <property type="protein sequence ID" value="EAU37881.1"/>
    <property type="molecule type" value="Genomic_DNA"/>
</dbReference>
<proteinExistence type="predicted"/>
<dbReference type="AlphaFoldDB" id="Q0CYW0"/>
<dbReference type="Proteomes" id="UP000007963">
    <property type="component" value="Unassembled WGS sequence"/>
</dbReference>
<accession>Q0CYW0</accession>
<dbReference type="RefSeq" id="XP_001208489.1">
    <property type="nucleotide sequence ID" value="XM_001208489.1"/>
</dbReference>
<dbReference type="HOGENOM" id="CLU_1948411_0_0_1"/>
<protein>
    <submittedName>
        <fullName evidence="2">Uncharacterized protein</fullName>
    </submittedName>
</protein>
<feature type="region of interest" description="Disordered" evidence="1">
    <location>
        <begin position="57"/>
        <end position="93"/>
    </location>
</feature>
<evidence type="ECO:0000313" key="3">
    <source>
        <dbReference type="Proteomes" id="UP000007963"/>
    </source>
</evidence>
<gene>
    <name evidence="2" type="ORF">ATEG_01124</name>
</gene>